<name>A0A1V4SXT3_9CLOT</name>
<dbReference type="PIRSF" id="PIRSF006060">
    <property type="entry name" value="AA_transporter"/>
    <property type="match status" value="1"/>
</dbReference>
<dbReference type="PANTHER" id="PTHR42770:SF15">
    <property type="entry name" value="GLUTAMATE_GAMMA-AMINOBUTYRATE ANTIPORTER-RELATED"/>
    <property type="match status" value="1"/>
</dbReference>
<sequence length="486" mass="53177">MKIFEESSDKKLYMSGKDVVTMEKSKKLSLVQLIGITMAFFGTVRSVPTLAATGWTQISYLIAAVVLFAIPIALIAAELATAYPKEGGPQVWVKEAFGERFGFVTSWLLWVQMFFGMVMIASTVGVMIGYGVGSPKLAQSNIFIFICIIVGYWLVTLLNMKFDMVKVVGNWGAIIGVYIPFALLIILGLIYLAKFGINPHGYLAGGFSASKVVPNFHNSGTLTLFSAIVFIFAGIEISSVHANNIDNPKKNYPVAVIFTLIVIIILNLITGLTMANAVPNGTMEFSNILQPFSIYFKALGIPMIFTNIIGWMIAIGILAQLSAWVLGPSKAMIKVAEEGLLPKVFQKRTKKGIPVTFVLIQAIVISLLGFIYVIVPNVNTAFVMITITTTIIYCLAYILMIFAIIKLRYSKPDLERPFKLGGKGTMWFVAILALIGVFLTIIASLIPLKGINPLGYISFQVIASAAMFIIPLIIYACKKPSWKKDA</sequence>
<evidence type="ECO:0000256" key="2">
    <source>
        <dbReference type="ARBA" id="ARBA00022448"/>
    </source>
</evidence>
<evidence type="ECO:0000256" key="1">
    <source>
        <dbReference type="ARBA" id="ARBA00004651"/>
    </source>
</evidence>
<evidence type="ECO:0000256" key="4">
    <source>
        <dbReference type="ARBA" id="ARBA00022692"/>
    </source>
</evidence>
<keyword evidence="4 7" id="KW-0812">Transmembrane</keyword>
<proteinExistence type="predicted"/>
<evidence type="ECO:0000313" key="9">
    <source>
        <dbReference type="Proteomes" id="UP000191448"/>
    </source>
</evidence>
<feature type="transmembrane region" description="Helical" evidence="7">
    <location>
        <begin position="58"/>
        <end position="80"/>
    </location>
</feature>
<dbReference type="PANTHER" id="PTHR42770">
    <property type="entry name" value="AMINO ACID TRANSPORTER-RELATED"/>
    <property type="match status" value="1"/>
</dbReference>
<dbReference type="InterPro" id="IPR002293">
    <property type="entry name" value="AA/rel_permease1"/>
</dbReference>
<feature type="transmembrane region" description="Helical" evidence="7">
    <location>
        <begin position="30"/>
        <end position="52"/>
    </location>
</feature>
<dbReference type="AlphaFoldDB" id="A0A1V4SXT3"/>
<evidence type="ECO:0000256" key="7">
    <source>
        <dbReference type="SAM" id="Phobius"/>
    </source>
</evidence>
<feature type="transmembrane region" description="Helical" evidence="7">
    <location>
        <begin position="381"/>
        <end position="405"/>
    </location>
</feature>
<feature type="transmembrane region" description="Helical" evidence="7">
    <location>
        <begin position="101"/>
        <end position="130"/>
    </location>
</feature>
<feature type="transmembrane region" description="Helical" evidence="7">
    <location>
        <begin position="142"/>
        <end position="159"/>
    </location>
</feature>
<protein>
    <submittedName>
        <fullName evidence="8">Putative glutamate/gamma-aminobutyrate antiporter</fullName>
    </submittedName>
</protein>
<feature type="transmembrane region" description="Helical" evidence="7">
    <location>
        <begin position="222"/>
        <end position="242"/>
    </location>
</feature>
<keyword evidence="5 7" id="KW-1133">Transmembrane helix</keyword>
<feature type="transmembrane region" description="Helical" evidence="7">
    <location>
        <begin position="454"/>
        <end position="477"/>
    </location>
</feature>
<keyword evidence="3" id="KW-1003">Cell membrane</keyword>
<dbReference type="RefSeq" id="WP_242945609.1">
    <property type="nucleotide sequence ID" value="NZ_LTAY01000023.1"/>
</dbReference>
<evidence type="ECO:0000256" key="3">
    <source>
        <dbReference type="ARBA" id="ARBA00022475"/>
    </source>
</evidence>
<keyword evidence="6 7" id="KW-0472">Membrane</keyword>
<dbReference type="NCBIfam" id="NF040513">
    <property type="entry name" value="antiport_TyrP"/>
    <property type="match status" value="1"/>
</dbReference>
<gene>
    <name evidence="8" type="primary">gadC_1</name>
    <name evidence="8" type="ORF">CLTHE_06410</name>
</gene>
<keyword evidence="2" id="KW-0813">Transport</keyword>
<evidence type="ECO:0000256" key="5">
    <source>
        <dbReference type="ARBA" id="ARBA00022989"/>
    </source>
</evidence>
<dbReference type="EMBL" id="LTAY01000023">
    <property type="protein sequence ID" value="OPX49544.1"/>
    <property type="molecule type" value="Genomic_DNA"/>
</dbReference>
<dbReference type="GO" id="GO:0005886">
    <property type="term" value="C:plasma membrane"/>
    <property type="evidence" value="ECO:0007669"/>
    <property type="project" value="UniProtKB-SubCell"/>
</dbReference>
<feature type="transmembrane region" description="Helical" evidence="7">
    <location>
        <begin position="298"/>
        <end position="326"/>
    </location>
</feature>
<dbReference type="InterPro" id="IPR050367">
    <property type="entry name" value="APC_superfamily"/>
</dbReference>
<feature type="transmembrane region" description="Helical" evidence="7">
    <location>
        <begin position="171"/>
        <end position="193"/>
    </location>
</feature>
<comment type="caution">
    <text evidence="8">The sequence shown here is derived from an EMBL/GenBank/DDBJ whole genome shotgun (WGS) entry which is preliminary data.</text>
</comment>
<dbReference type="Proteomes" id="UP000191448">
    <property type="component" value="Unassembled WGS sequence"/>
</dbReference>
<feature type="transmembrane region" description="Helical" evidence="7">
    <location>
        <begin position="254"/>
        <end position="278"/>
    </location>
</feature>
<accession>A0A1V4SXT3</accession>
<reference evidence="8 9" key="1">
    <citation type="submission" date="2016-02" db="EMBL/GenBank/DDBJ databases">
        <title>Genome sequence of Clostridium thermobutyricum DSM 4928.</title>
        <authorList>
            <person name="Poehlein A."/>
            <person name="Daniel R."/>
        </authorList>
    </citation>
    <scope>NUCLEOTIDE SEQUENCE [LARGE SCALE GENOMIC DNA]</scope>
    <source>
        <strain evidence="8 9">DSM 4928</strain>
    </source>
</reference>
<organism evidence="8 9">
    <name type="scientific">Clostridium thermobutyricum DSM 4928</name>
    <dbReference type="NCBI Taxonomy" id="1121339"/>
    <lineage>
        <taxon>Bacteria</taxon>
        <taxon>Bacillati</taxon>
        <taxon>Bacillota</taxon>
        <taxon>Clostridia</taxon>
        <taxon>Eubacteriales</taxon>
        <taxon>Clostridiaceae</taxon>
        <taxon>Clostridium</taxon>
    </lineage>
</organism>
<feature type="transmembrane region" description="Helical" evidence="7">
    <location>
        <begin position="426"/>
        <end position="448"/>
    </location>
</feature>
<dbReference type="Pfam" id="PF13520">
    <property type="entry name" value="AA_permease_2"/>
    <property type="match status" value="1"/>
</dbReference>
<feature type="transmembrane region" description="Helical" evidence="7">
    <location>
        <begin position="353"/>
        <end position="375"/>
    </location>
</feature>
<evidence type="ECO:0000256" key="6">
    <source>
        <dbReference type="ARBA" id="ARBA00023136"/>
    </source>
</evidence>
<comment type="subcellular location">
    <subcellularLocation>
        <location evidence="1">Cell membrane</location>
        <topology evidence="1">Multi-pass membrane protein</topology>
    </subcellularLocation>
</comment>
<evidence type="ECO:0000313" key="8">
    <source>
        <dbReference type="EMBL" id="OPX49544.1"/>
    </source>
</evidence>
<dbReference type="GO" id="GO:0022857">
    <property type="term" value="F:transmembrane transporter activity"/>
    <property type="evidence" value="ECO:0007669"/>
    <property type="project" value="InterPro"/>
</dbReference>
<dbReference type="Gene3D" id="1.20.1740.10">
    <property type="entry name" value="Amino acid/polyamine transporter I"/>
    <property type="match status" value="1"/>
</dbReference>